<evidence type="ECO:0008006" key="5">
    <source>
        <dbReference type="Google" id="ProtNLM"/>
    </source>
</evidence>
<dbReference type="RefSeq" id="WP_377817845.1">
    <property type="nucleotide sequence ID" value="NZ_JBHSLU010000104.1"/>
</dbReference>
<protein>
    <recommendedName>
        <fullName evidence="5">HEAT repeat domain-containing protein</fullName>
    </recommendedName>
</protein>
<evidence type="ECO:0000256" key="1">
    <source>
        <dbReference type="SAM" id="Coils"/>
    </source>
</evidence>
<evidence type="ECO:0000256" key="2">
    <source>
        <dbReference type="SAM" id="Phobius"/>
    </source>
</evidence>
<accession>A0ABW0P9S5</accession>
<keyword evidence="1" id="KW-0175">Coiled coil</keyword>
<feature type="transmembrane region" description="Helical" evidence="2">
    <location>
        <begin position="65"/>
        <end position="88"/>
    </location>
</feature>
<evidence type="ECO:0000313" key="3">
    <source>
        <dbReference type="EMBL" id="MFC5508617.1"/>
    </source>
</evidence>
<dbReference type="Proteomes" id="UP001596060">
    <property type="component" value="Unassembled WGS sequence"/>
</dbReference>
<feature type="coiled-coil region" evidence="1">
    <location>
        <begin position="119"/>
        <end position="146"/>
    </location>
</feature>
<dbReference type="EMBL" id="JBHSLU010000104">
    <property type="protein sequence ID" value="MFC5508617.1"/>
    <property type="molecule type" value="Genomic_DNA"/>
</dbReference>
<name>A0ABW0P9S5_9HYPH</name>
<gene>
    <name evidence="3" type="ORF">ACFPN9_25600</name>
</gene>
<comment type="caution">
    <text evidence="3">The sequence shown here is derived from an EMBL/GenBank/DDBJ whole genome shotgun (WGS) entry which is preliminary data.</text>
</comment>
<evidence type="ECO:0000313" key="4">
    <source>
        <dbReference type="Proteomes" id="UP001596060"/>
    </source>
</evidence>
<proteinExistence type="predicted"/>
<keyword evidence="2" id="KW-0812">Transmembrane</keyword>
<keyword evidence="2" id="KW-1133">Transmembrane helix</keyword>
<sequence>MARPTENERRKARVEDRDPAAPLFDAIDRMHRRLDAVLSNLRRAASTAAQEVIVPELRRELIRGIFAMSALVAIAATAIAVSISISALRVADARALAWAQAVDDERSRSFAARVEQRAAELASSRIAEADLRAAKAEAEATNARASVLALAGKGGDEDVRALLSALVTAPRGDLHVIWRILRHPDQNVRRLALQATEIQSGEVSRILQQLEKVRR</sequence>
<reference evidence="4" key="1">
    <citation type="journal article" date="2019" name="Int. J. Syst. Evol. Microbiol.">
        <title>The Global Catalogue of Microorganisms (GCM) 10K type strain sequencing project: providing services to taxonomists for standard genome sequencing and annotation.</title>
        <authorList>
            <consortium name="The Broad Institute Genomics Platform"/>
            <consortium name="The Broad Institute Genome Sequencing Center for Infectious Disease"/>
            <person name="Wu L."/>
            <person name="Ma J."/>
        </authorList>
    </citation>
    <scope>NUCLEOTIDE SEQUENCE [LARGE SCALE GENOMIC DNA]</scope>
    <source>
        <strain evidence="4">CCUG 43117</strain>
    </source>
</reference>
<keyword evidence="4" id="KW-1185">Reference proteome</keyword>
<organism evidence="3 4">
    <name type="scientific">Bosea massiliensis</name>
    <dbReference type="NCBI Taxonomy" id="151419"/>
    <lineage>
        <taxon>Bacteria</taxon>
        <taxon>Pseudomonadati</taxon>
        <taxon>Pseudomonadota</taxon>
        <taxon>Alphaproteobacteria</taxon>
        <taxon>Hyphomicrobiales</taxon>
        <taxon>Boseaceae</taxon>
        <taxon>Bosea</taxon>
    </lineage>
</organism>
<keyword evidence="2" id="KW-0472">Membrane</keyword>